<dbReference type="InterPro" id="IPR025452">
    <property type="entry name" value="DUF4218"/>
</dbReference>
<proteinExistence type="predicted"/>
<dbReference type="PANTHER" id="PTHR48258">
    <property type="entry name" value="DUF4218 DOMAIN-CONTAINING PROTEIN-RELATED"/>
    <property type="match status" value="1"/>
</dbReference>
<dbReference type="OrthoDB" id="6140357at2759"/>
<evidence type="ECO:0000313" key="3">
    <source>
        <dbReference type="Proteomes" id="UP000507470"/>
    </source>
</evidence>
<dbReference type="AlphaFoldDB" id="A0A6J8DPJ5"/>
<sequence>MVQKVRAAERASGRNAELCPDAVYRIYVKEKKTLGQKRKKKDVAEVEESSILQTKYPKNELPQAPYVLTAEEKKEADRRLANVKVPVNFGVLPGSLFTKIVGGTKCHTWLQLFSNGIIRFCIRGMLGTPQRTSLVNFLLVLEEAYGCSFDMDLIDNFEKRWHEALCLMERDFPAALQTFYFHLLHHLPQYIRLYGPPRNFWMFPYERFNHTLTEAVSNNQYPELSAIKKVEVQWLITFYLTVLVFSVPLK</sequence>
<feature type="domain" description="DUF4218" evidence="1">
    <location>
        <begin position="150"/>
        <end position="225"/>
    </location>
</feature>
<dbReference type="Pfam" id="PF13960">
    <property type="entry name" value="DUF4218"/>
    <property type="match status" value="1"/>
</dbReference>
<evidence type="ECO:0000259" key="1">
    <source>
        <dbReference type="Pfam" id="PF13960"/>
    </source>
</evidence>
<protein>
    <recommendedName>
        <fullName evidence="1">DUF4218 domain-containing protein</fullName>
    </recommendedName>
</protein>
<keyword evidence="3" id="KW-1185">Reference proteome</keyword>
<name>A0A6J8DPJ5_MYTCO</name>
<gene>
    <name evidence="2" type="ORF">MCOR_43701</name>
</gene>
<evidence type="ECO:0000313" key="2">
    <source>
        <dbReference type="EMBL" id="CAC5410523.1"/>
    </source>
</evidence>
<dbReference type="Proteomes" id="UP000507470">
    <property type="component" value="Unassembled WGS sequence"/>
</dbReference>
<accession>A0A6J8DPJ5</accession>
<organism evidence="2 3">
    <name type="scientific">Mytilus coruscus</name>
    <name type="common">Sea mussel</name>
    <dbReference type="NCBI Taxonomy" id="42192"/>
    <lineage>
        <taxon>Eukaryota</taxon>
        <taxon>Metazoa</taxon>
        <taxon>Spiralia</taxon>
        <taxon>Lophotrochozoa</taxon>
        <taxon>Mollusca</taxon>
        <taxon>Bivalvia</taxon>
        <taxon>Autobranchia</taxon>
        <taxon>Pteriomorphia</taxon>
        <taxon>Mytilida</taxon>
        <taxon>Mytiloidea</taxon>
        <taxon>Mytilidae</taxon>
        <taxon>Mytilinae</taxon>
        <taxon>Mytilus</taxon>
    </lineage>
</organism>
<dbReference type="EMBL" id="CACVKT020007772">
    <property type="protein sequence ID" value="CAC5410523.1"/>
    <property type="molecule type" value="Genomic_DNA"/>
</dbReference>
<reference evidence="2 3" key="1">
    <citation type="submission" date="2020-06" db="EMBL/GenBank/DDBJ databases">
        <authorList>
            <person name="Li R."/>
            <person name="Bekaert M."/>
        </authorList>
    </citation>
    <scope>NUCLEOTIDE SEQUENCE [LARGE SCALE GENOMIC DNA]</scope>
    <source>
        <strain evidence="3">wild</strain>
    </source>
</reference>